<comment type="similarity">
    <text evidence="1">Belongs to the LysR transcriptional regulatory family.</text>
</comment>
<evidence type="ECO:0000256" key="4">
    <source>
        <dbReference type="ARBA" id="ARBA00023163"/>
    </source>
</evidence>
<proteinExistence type="inferred from homology"/>
<evidence type="ECO:0000256" key="2">
    <source>
        <dbReference type="ARBA" id="ARBA00023015"/>
    </source>
</evidence>
<dbReference type="PANTHER" id="PTHR30126">
    <property type="entry name" value="HTH-TYPE TRANSCRIPTIONAL REGULATOR"/>
    <property type="match status" value="1"/>
</dbReference>
<name>A4BDL0_9GAMM</name>
<keyword evidence="4" id="KW-0804">Transcription</keyword>
<evidence type="ECO:0000313" key="7">
    <source>
        <dbReference type="Proteomes" id="UP000005953"/>
    </source>
</evidence>
<protein>
    <submittedName>
        <fullName evidence="6">Transcriptional regulator</fullName>
    </submittedName>
</protein>
<sequence>MIIRAGFAPPTLMQRTVMNINRLGTLRQLEILVEVYHRGSISAAAETLNLSQPTLSMQLKKLASQNDIILYNQVGKRLVFTEAGEVMVTSAKAILRELTALNSQLSELHGLTRGTLKLAVVTSAKYFTPHLLGPFCERYPGIDVQLKIGNREQVIERLAQAEDDFYVFSHNPDMRHISAIEFLPNPLVPIVANDHPLAKRKNLQLNDLLDEPFLMRETGSGTRRAIDRFLAEQNVSLNVRMTIESNEAIKHCVMSHLGMSILSAHALSFGGDEGIVRLEVAGFPIVSQWSFVWPNEKTLSPVADVFLQYLQTEGRQTLDAMAY</sequence>
<evidence type="ECO:0000256" key="1">
    <source>
        <dbReference type="ARBA" id="ARBA00009437"/>
    </source>
</evidence>
<dbReference type="Proteomes" id="UP000005953">
    <property type="component" value="Unassembled WGS sequence"/>
</dbReference>
<dbReference type="CDD" id="cd08419">
    <property type="entry name" value="PBP2_CbbR_RubisCO_like"/>
    <property type="match status" value="1"/>
</dbReference>
<comment type="caution">
    <text evidence="6">The sequence shown here is derived from an EMBL/GenBank/DDBJ whole genome shotgun (WGS) entry which is preliminary data.</text>
</comment>
<dbReference type="AlphaFoldDB" id="A4BDL0"/>
<dbReference type="GO" id="GO:0003700">
    <property type="term" value="F:DNA-binding transcription factor activity"/>
    <property type="evidence" value="ECO:0007669"/>
    <property type="project" value="InterPro"/>
</dbReference>
<evidence type="ECO:0000256" key="3">
    <source>
        <dbReference type="ARBA" id="ARBA00023125"/>
    </source>
</evidence>
<keyword evidence="2" id="KW-0805">Transcription regulation</keyword>
<dbReference type="EMBL" id="AAOE01000007">
    <property type="protein sequence ID" value="EAR09954.1"/>
    <property type="molecule type" value="Genomic_DNA"/>
</dbReference>
<evidence type="ECO:0000259" key="5">
    <source>
        <dbReference type="PROSITE" id="PS50931"/>
    </source>
</evidence>
<dbReference type="Gene3D" id="3.40.190.290">
    <property type="match status" value="1"/>
</dbReference>
<gene>
    <name evidence="6" type="ORF">MED297_06379</name>
</gene>
<dbReference type="Pfam" id="PF00126">
    <property type="entry name" value="HTH_1"/>
    <property type="match status" value="1"/>
</dbReference>
<dbReference type="PROSITE" id="PS50931">
    <property type="entry name" value="HTH_LYSR"/>
    <property type="match status" value="1"/>
</dbReference>
<dbReference type="STRING" id="314283.MED297_06379"/>
<evidence type="ECO:0000313" key="6">
    <source>
        <dbReference type="EMBL" id="EAR09954.1"/>
    </source>
</evidence>
<organism evidence="6 7">
    <name type="scientific">Reinekea blandensis MED297</name>
    <dbReference type="NCBI Taxonomy" id="314283"/>
    <lineage>
        <taxon>Bacteria</taxon>
        <taxon>Pseudomonadati</taxon>
        <taxon>Pseudomonadota</taxon>
        <taxon>Gammaproteobacteria</taxon>
        <taxon>Oceanospirillales</taxon>
        <taxon>Saccharospirillaceae</taxon>
        <taxon>Reinekea</taxon>
    </lineage>
</organism>
<dbReference type="HOGENOM" id="CLU_039613_6_1_6"/>
<reference evidence="6 7" key="1">
    <citation type="submission" date="2006-02" db="EMBL/GenBank/DDBJ databases">
        <authorList>
            <person name="Pinhassi J."/>
            <person name="Pedros-Alio C."/>
            <person name="Ferriera S."/>
            <person name="Johnson J."/>
            <person name="Kravitz S."/>
            <person name="Halpern A."/>
            <person name="Remington K."/>
            <person name="Beeson K."/>
            <person name="Tran B."/>
            <person name="Rogers Y.-H."/>
            <person name="Friedman R."/>
            <person name="Venter J.C."/>
        </authorList>
    </citation>
    <scope>NUCLEOTIDE SEQUENCE [LARGE SCALE GENOMIC DNA]</scope>
    <source>
        <strain evidence="6 7">MED297</strain>
    </source>
</reference>
<dbReference type="Gene3D" id="1.10.10.10">
    <property type="entry name" value="Winged helix-like DNA-binding domain superfamily/Winged helix DNA-binding domain"/>
    <property type="match status" value="1"/>
</dbReference>
<dbReference type="InterPro" id="IPR005119">
    <property type="entry name" value="LysR_subst-bd"/>
</dbReference>
<dbReference type="InterPro" id="IPR000847">
    <property type="entry name" value="LysR_HTH_N"/>
</dbReference>
<accession>A4BDL0</accession>
<dbReference type="InterPro" id="IPR036388">
    <property type="entry name" value="WH-like_DNA-bd_sf"/>
</dbReference>
<keyword evidence="7" id="KW-1185">Reference proteome</keyword>
<keyword evidence="3" id="KW-0238">DNA-binding</keyword>
<dbReference type="SUPFAM" id="SSF46785">
    <property type="entry name" value="Winged helix' DNA-binding domain"/>
    <property type="match status" value="1"/>
</dbReference>
<dbReference type="PANTHER" id="PTHR30126:SF5">
    <property type="entry name" value="HTH-TYPE TRANSCRIPTIONAL ACTIVATOR CMPR"/>
    <property type="match status" value="1"/>
</dbReference>
<dbReference type="Pfam" id="PF03466">
    <property type="entry name" value="LysR_substrate"/>
    <property type="match status" value="1"/>
</dbReference>
<dbReference type="InterPro" id="IPR036390">
    <property type="entry name" value="WH_DNA-bd_sf"/>
</dbReference>
<dbReference type="GO" id="GO:0000976">
    <property type="term" value="F:transcription cis-regulatory region binding"/>
    <property type="evidence" value="ECO:0007669"/>
    <property type="project" value="TreeGrafter"/>
</dbReference>
<dbReference type="SUPFAM" id="SSF53850">
    <property type="entry name" value="Periplasmic binding protein-like II"/>
    <property type="match status" value="1"/>
</dbReference>
<feature type="domain" description="HTH lysR-type" evidence="5">
    <location>
        <begin position="25"/>
        <end position="81"/>
    </location>
</feature>